<dbReference type="RefSeq" id="WP_011736466.1">
    <property type="nucleotide sequence ID" value="NC_008609.1"/>
</dbReference>
<dbReference type="STRING" id="338966.Ppro_2608"/>
<dbReference type="KEGG" id="ppd:Ppro_2608"/>
<protein>
    <submittedName>
        <fullName evidence="3">Uncharacterized protein</fullName>
    </submittedName>
</protein>
<dbReference type="AlphaFoldDB" id="A1AS92"/>
<dbReference type="HOGENOM" id="CLU_122328_0_0_7"/>
<gene>
    <name evidence="3" type="ordered locus">Ppro_2608</name>
</gene>
<feature type="chain" id="PRO_5002632563" evidence="2">
    <location>
        <begin position="22"/>
        <end position="152"/>
    </location>
</feature>
<sequence>MKRLVCICLTLLALSPLGAFAGGLENFLANVNVQARADLPGFSARVSTQFGVPIPQVQAVIGSVHEPADAFMVFQLGQMSGQPTERVLRSYKSGKGRGWGVIAKELGIKPGSADFHALKSGNLSLSGHPDGGQTSPGKGKGNGKGHGKGHDK</sequence>
<dbReference type="EMBL" id="CP000482">
    <property type="protein sequence ID" value="ABL00213.1"/>
    <property type="molecule type" value="Genomic_DNA"/>
</dbReference>
<keyword evidence="4" id="KW-1185">Reference proteome</keyword>
<proteinExistence type="predicted"/>
<evidence type="ECO:0000256" key="1">
    <source>
        <dbReference type="SAM" id="MobiDB-lite"/>
    </source>
</evidence>
<dbReference type="Proteomes" id="UP000006732">
    <property type="component" value="Chromosome"/>
</dbReference>
<evidence type="ECO:0000313" key="3">
    <source>
        <dbReference type="EMBL" id="ABL00213.1"/>
    </source>
</evidence>
<evidence type="ECO:0000313" key="4">
    <source>
        <dbReference type="Proteomes" id="UP000006732"/>
    </source>
</evidence>
<feature type="compositionally biased region" description="Basic residues" evidence="1">
    <location>
        <begin position="141"/>
        <end position="152"/>
    </location>
</feature>
<organism evidence="3 4">
    <name type="scientific">Pelobacter propionicus (strain DSM 2379 / NBRC 103807 / OttBd1)</name>
    <dbReference type="NCBI Taxonomy" id="338966"/>
    <lineage>
        <taxon>Bacteria</taxon>
        <taxon>Pseudomonadati</taxon>
        <taxon>Thermodesulfobacteriota</taxon>
        <taxon>Desulfuromonadia</taxon>
        <taxon>Desulfuromonadales</taxon>
        <taxon>Desulfuromonadaceae</taxon>
        <taxon>Pelobacter</taxon>
    </lineage>
</organism>
<feature type="signal peptide" evidence="2">
    <location>
        <begin position="1"/>
        <end position="21"/>
    </location>
</feature>
<keyword evidence="2" id="KW-0732">Signal</keyword>
<feature type="region of interest" description="Disordered" evidence="1">
    <location>
        <begin position="118"/>
        <end position="152"/>
    </location>
</feature>
<dbReference type="eggNOG" id="ENOG5033743">
    <property type="taxonomic scope" value="Bacteria"/>
</dbReference>
<evidence type="ECO:0000256" key="2">
    <source>
        <dbReference type="SAM" id="SignalP"/>
    </source>
</evidence>
<name>A1AS92_PELPD</name>
<reference evidence="3 4" key="1">
    <citation type="submission" date="2006-10" db="EMBL/GenBank/DDBJ databases">
        <title>Complete sequence of chromosome of Pelobacter propionicus DSM 2379.</title>
        <authorList>
            <consortium name="US DOE Joint Genome Institute"/>
            <person name="Copeland A."/>
            <person name="Lucas S."/>
            <person name="Lapidus A."/>
            <person name="Barry K."/>
            <person name="Detter J.C."/>
            <person name="Glavina del Rio T."/>
            <person name="Hammon N."/>
            <person name="Israni S."/>
            <person name="Dalin E."/>
            <person name="Tice H."/>
            <person name="Pitluck S."/>
            <person name="Saunders E."/>
            <person name="Brettin T."/>
            <person name="Bruce D."/>
            <person name="Han C."/>
            <person name="Tapia R."/>
            <person name="Schmutz J."/>
            <person name="Larimer F."/>
            <person name="Land M."/>
            <person name="Hauser L."/>
            <person name="Kyrpides N."/>
            <person name="Kim E."/>
            <person name="Lovley D."/>
            <person name="Richardson P."/>
        </authorList>
    </citation>
    <scope>NUCLEOTIDE SEQUENCE [LARGE SCALE GENOMIC DNA]</scope>
    <source>
        <strain evidence="4">DSM 2379 / NBRC 103807 / OttBd1</strain>
    </source>
</reference>
<accession>A1AS92</accession>
<dbReference type="OrthoDB" id="5471509at2"/>